<evidence type="ECO:0000256" key="1">
    <source>
        <dbReference type="SAM" id="SignalP"/>
    </source>
</evidence>
<evidence type="ECO:0008006" key="4">
    <source>
        <dbReference type="Google" id="ProtNLM"/>
    </source>
</evidence>
<proteinExistence type="predicted"/>
<accession>A0ABW4T170</accession>
<evidence type="ECO:0000313" key="3">
    <source>
        <dbReference type="Proteomes" id="UP001597368"/>
    </source>
</evidence>
<gene>
    <name evidence="2" type="ORF">ACFSKW_29980</name>
</gene>
<dbReference type="Proteomes" id="UP001597368">
    <property type="component" value="Unassembled WGS sequence"/>
</dbReference>
<evidence type="ECO:0000313" key="2">
    <source>
        <dbReference type="EMBL" id="MFD1935708.1"/>
    </source>
</evidence>
<protein>
    <recommendedName>
        <fullName evidence="4">Spore-associated protein A</fullName>
    </recommendedName>
</protein>
<feature type="signal peptide" evidence="1">
    <location>
        <begin position="1"/>
        <end position="29"/>
    </location>
</feature>
<keyword evidence="1" id="KW-0732">Signal</keyword>
<dbReference type="RefSeq" id="WP_379575824.1">
    <property type="nucleotide sequence ID" value="NZ_JBHUFV010000046.1"/>
</dbReference>
<keyword evidence="3" id="KW-1185">Reference proteome</keyword>
<name>A0ABW4T170_9ACTN</name>
<organism evidence="2 3">
    <name type="scientific">Nonomuraea mangrovi</name>
    <dbReference type="NCBI Taxonomy" id="2316207"/>
    <lineage>
        <taxon>Bacteria</taxon>
        <taxon>Bacillati</taxon>
        <taxon>Actinomycetota</taxon>
        <taxon>Actinomycetes</taxon>
        <taxon>Streptosporangiales</taxon>
        <taxon>Streptosporangiaceae</taxon>
        <taxon>Nonomuraea</taxon>
    </lineage>
</organism>
<reference evidence="3" key="1">
    <citation type="journal article" date="2019" name="Int. J. Syst. Evol. Microbiol.">
        <title>The Global Catalogue of Microorganisms (GCM) 10K type strain sequencing project: providing services to taxonomists for standard genome sequencing and annotation.</title>
        <authorList>
            <consortium name="The Broad Institute Genomics Platform"/>
            <consortium name="The Broad Institute Genome Sequencing Center for Infectious Disease"/>
            <person name="Wu L."/>
            <person name="Ma J."/>
        </authorList>
    </citation>
    <scope>NUCLEOTIDE SEQUENCE [LARGE SCALE GENOMIC DNA]</scope>
    <source>
        <strain evidence="3">ICMP 6774ER</strain>
    </source>
</reference>
<feature type="chain" id="PRO_5045969009" description="Spore-associated protein A" evidence="1">
    <location>
        <begin position="30"/>
        <end position="149"/>
    </location>
</feature>
<sequence length="149" mass="15983">MQVMKRAGTMAGAVALAGAVVLTTAPAHAEPVKGPSCGAGFYLQESHKIRDTGAGRVAGVVYLYYNTSTGYNCVITRRDKDFRTDSIAATVRRSGDNELSRDKGYRSYAGPTYLHAKGQCVKFGGQLVGRFPFGNRSKAEWISGWGHCG</sequence>
<dbReference type="EMBL" id="JBHUFV010000046">
    <property type="protein sequence ID" value="MFD1935708.1"/>
    <property type="molecule type" value="Genomic_DNA"/>
</dbReference>
<comment type="caution">
    <text evidence="2">The sequence shown here is derived from an EMBL/GenBank/DDBJ whole genome shotgun (WGS) entry which is preliminary data.</text>
</comment>